<feature type="transmembrane region" description="Helical" evidence="6">
    <location>
        <begin position="30"/>
        <end position="49"/>
    </location>
</feature>
<dbReference type="GO" id="GO:0005886">
    <property type="term" value="C:plasma membrane"/>
    <property type="evidence" value="ECO:0007669"/>
    <property type="project" value="UniProtKB-SubCell"/>
</dbReference>
<dbReference type="EMBL" id="JADWYS010000001">
    <property type="protein sequence ID" value="MBG9389348.1"/>
    <property type="molecule type" value="Genomic_DNA"/>
</dbReference>
<dbReference type="Pfam" id="PF02653">
    <property type="entry name" value="BPD_transp_2"/>
    <property type="match status" value="1"/>
</dbReference>
<evidence type="ECO:0000256" key="1">
    <source>
        <dbReference type="ARBA" id="ARBA00004651"/>
    </source>
</evidence>
<dbReference type="GO" id="GO:0015658">
    <property type="term" value="F:branched-chain amino acid transmembrane transporter activity"/>
    <property type="evidence" value="ECO:0007669"/>
    <property type="project" value="InterPro"/>
</dbReference>
<feature type="transmembrane region" description="Helical" evidence="6">
    <location>
        <begin position="292"/>
        <end position="315"/>
    </location>
</feature>
<dbReference type="AlphaFoldDB" id="A0A931H6J4"/>
<feature type="transmembrane region" description="Helical" evidence="6">
    <location>
        <begin position="89"/>
        <end position="110"/>
    </location>
</feature>
<name>A0A931H6J4_9BURK</name>
<keyword evidence="5 6" id="KW-0472">Membrane</keyword>
<evidence type="ECO:0000256" key="6">
    <source>
        <dbReference type="SAM" id="Phobius"/>
    </source>
</evidence>
<feature type="transmembrane region" description="Helical" evidence="6">
    <location>
        <begin position="61"/>
        <end position="83"/>
    </location>
</feature>
<protein>
    <submittedName>
        <fullName evidence="7">Branched-chain amino acid ABC transporter permease</fullName>
    </submittedName>
</protein>
<dbReference type="InterPro" id="IPR043428">
    <property type="entry name" value="LivM-like"/>
</dbReference>
<evidence type="ECO:0000256" key="2">
    <source>
        <dbReference type="ARBA" id="ARBA00022475"/>
    </source>
</evidence>
<gene>
    <name evidence="7" type="ORF">I5803_15060</name>
</gene>
<dbReference type="Proteomes" id="UP000651050">
    <property type="component" value="Unassembled WGS sequence"/>
</dbReference>
<comment type="caution">
    <text evidence="7">The sequence shown here is derived from an EMBL/GenBank/DDBJ whole genome shotgun (WGS) entry which is preliminary data.</text>
</comment>
<dbReference type="PANTHER" id="PTHR30482">
    <property type="entry name" value="HIGH-AFFINITY BRANCHED-CHAIN AMINO ACID TRANSPORT SYSTEM PERMEASE"/>
    <property type="match status" value="1"/>
</dbReference>
<proteinExistence type="predicted"/>
<feature type="transmembrane region" description="Helical" evidence="6">
    <location>
        <begin position="7"/>
        <end position="24"/>
    </location>
</feature>
<evidence type="ECO:0000256" key="5">
    <source>
        <dbReference type="ARBA" id="ARBA00023136"/>
    </source>
</evidence>
<feature type="transmembrane region" description="Helical" evidence="6">
    <location>
        <begin position="215"/>
        <end position="234"/>
    </location>
</feature>
<dbReference type="CDD" id="cd06581">
    <property type="entry name" value="TM_PBP1_LivM_like"/>
    <property type="match status" value="1"/>
</dbReference>
<dbReference type="InterPro" id="IPR001851">
    <property type="entry name" value="ABC_transp_permease"/>
</dbReference>
<evidence type="ECO:0000256" key="4">
    <source>
        <dbReference type="ARBA" id="ARBA00022989"/>
    </source>
</evidence>
<accession>A0A931H6J4</accession>
<keyword evidence="2" id="KW-1003">Cell membrane</keyword>
<evidence type="ECO:0000313" key="7">
    <source>
        <dbReference type="EMBL" id="MBG9389348.1"/>
    </source>
</evidence>
<sequence>MTGKRLAAVWAAYVVLLVIAPLVFGGGAAVTVLSQMGSAIVFCLAYNMLLGQGGMLSFGHAVYYGLGCFAAMHAMQLAMRGAVWLPLPLLPLAGAAAGALAGAVFGYVATRRTGTGFAMITFGIGELVFISTGVLPGFFGGETGLSGTRTYGAPWFGINFGSAVSVYYLIAAWVVLCTAAMYAFTRTPLGRMVNAVRDNAERVAFIGYDATRIRYTAMIFSGLFSGVAGALSAINFESATVESLGSAQSGAVLLFTFIGGAGLFAGPILGAVLGTLMTVLVSTVTKAWPMYLGLFFVLVVRFAPGGLAGLISSGWTLARDPSWRARWPMLIPAAAGGVAVAGAAIALIEMTYRRTLDAESGAVLRLFGLPLDTTSPAHWLGAVLLAIAAGWLVRASLPRG</sequence>
<reference evidence="7" key="1">
    <citation type="submission" date="2020-11" db="EMBL/GenBank/DDBJ databases">
        <title>Bacterial whole genome sequence for Caenimonas sp. DR4.4.</title>
        <authorList>
            <person name="Le V."/>
            <person name="Ko S.-R."/>
            <person name="Ahn C.-Y."/>
            <person name="Oh H.-M."/>
        </authorList>
    </citation>
    <scope>NUCLEOTIDE SEQUENCE</scope>
    <source>
        <strain evidence="7">DR4.4</strain>
    </source>
</reference>
<organism evidence="7 8">
    <name type="scientific">Caenimonas aquaedulcis</name>
    <dbReference type="NCBI Taxonomy" id="2793270"/>
    <lineage>
        <taxon>Bacteria</taxon>
        <taxon>Pseudomonadati</taxon>
        <taxon>Pseudomonadota</taxon>
        <taxon>Betaproteobacteria</taxon>
        <taxon>Burkholderiales</taxon>
        <taxon>Comamonadaceae</taxon>
        <taxon>Caenimonas</taxon>
    </lineage>
</organism>
<feature type="transmembrane region" description="Helical" evidence="6">
    <location>
        <begin position="254"/>
        <end position="280"/>
    </location>
</feature>
<feature type="transmembrane region" description="Helical" evidence="6">
    <location>
        <begin position="327"/>
        <end position="348"/>
    </location>
</feature>
<evidence type="ECO:0000313" key="8">
    <source>
        <dbReference type="Proteomes" id="UP000651050"/>
    </source>
</evidence>
<evidence type="ECO:0000256" key="3">
    <source>
        <dbReference type="ARBA" id="ARBA00022692"/>
    </source>
</evidence>
<keyword evidence="4 6" id="KW-1133">Transmembrane helix</keyword>
<keyword evidence="8" id="KW-1185">Reference proteome</keyword>
<comment type="subcellular location">
    <subcellularLocation>
        <location evidence="1">Cell membrane</location>
        <topology evidence="1">Multi-pass membrane protein</topology>
    </subcellularLocation>
</comment>
<feature type="transmembrane region" description="Helical" evidence="6">
    <location>
        <begin position="117"/>
        <end position="140"/>
    </location>
</feature>
<feature type="transmembrane region" description="Helical" evidence="6">
    <location>
        <begin position="160"/>
        <end position="184"/>
    </location>
</feature>
<dbReference type="RefSeq" id="WP_196987147.1">
    <property type="nucleotide sequence ID" value="NZ_JADWYS010000001.1"/>
</dbReference>
<dbReference type="PANTHER" id="PTHR30482:SF17">
    <property type="entry name" value="ABC TRANSPORTER ATP-BINDING PROTEIN"/>
    <property type="match status" value="1"/>
</dbReference>
<keyword evidence="3 6" id="KW-0812">Transmembrane</keyword>